<keyword evidence="3" id="KW-1185">Reference proteome</keyword>
<evidence type="ECO:0008006" key="4">
    <source>
        <dbReference type="Google" id="ProtNLM"/>
    </source>
</evidence>
<feature type="transmembrane region" description="Helical" evidence="1">
    <location>
        <begin position="41"/>
        <end position="61"/>
    </location>
</feature>
<dbReference type="Proteomes" id="UP000735302">
    <property type="component" value="Unassembled WGS sequence"/>
</dbReference>
<organism evidence="2 3">
    <name type="scientific">Plakobranchus ocellatus</name>
    <dbReference type="NCBI Taxonomy" id="259542"/>
    <lineage>
        <taxon>Eukaryota</taxon>
        <taxon>Metazoa</taxon>
        <taxon>Spiralia</taxon>
        <taxon>Lophotrochozoa</taxon>
        <taxon>Mollusca</taxon>
        <taxon>Gastropoda</taxon>
        <taxon>Heterobranchia</taxon>
        <taxon>Euthyneura</taxon>
        <taxon>Panpulmonata</taxon>
        <taxon>Sacoglossa</taxon>
        <taxon>Placobranchoidea</taxon>
        <taxon>Plakobranchidae</taxon>
        <taxon>Plakobranchus</taxon>
    </lineage>
</organism>
<keyword evidence="1" id="KW-0472">Membrane</keyword>
<keyword evidence="1" id="KW-1133">Transmembrane helix</keyword>
<dbReference type="AlphaFoldDB" id="A0AAV4A278"/>
<comment type="caution">
    <text evidence="2">The sequence shown here is derived from an EMBL/GenBank/DDBJ whole genome shotgun (WGS) entry which is preliminary data.</text>
</comment>
<accession>A0AAV4A278</accession>
<dbReference type="EMBL" id="BLXT01003580">
    <property type="protein sequence ID" value="GFO02271.1"/>
    <property type="molecule type" value="Genomic_DNA"/>
</dbReference>
<evidence type="ECO:0000313" key="3">
    <source>
        <dbReference type="Proteomes" id="UP000735302"/>
    </source>
</evidence>
<gene>
    <name evidence="2" type="ORF">PoB_002877600</name>
</gene>
<proteinExistence type="predicted"/>
<evidence type="ECO:0000313" key="2">
    <source>
        <dbReference type="EMBL" id="GFO02271.1"/>
    </source>
</evidence>
<evidence type="ECO:0000256" key="1">
    <source>
        <dbReference type="SAM" id="Phobius"/>
    </source>
</evidence>
<keyword evidence="1" id="KW-0812">Transmembrane</keyword>
<name>A0AAV4A278_9GAST</name>
<reference evidence="2 3" key="1">
    <citation type="journal article" date="2021" name="Elife">
        <title>Chloroplast acquisition without the gene transfer in kleptoplastic sea slugs, Plakobranchus ocellatus.</title>
        <authorList>
            <person name="Maeda T."/>
            <person name="Takahashi S."/>
            <person name="Yoshida T."/>
            <person name="Shimamura S."/>
            <person name="Takaki Y."/>
            <person name="Nagai Y."/>
            <person name="Toyoda A."/>
            <person name="Suzuki Y."/>
            <person name="Arimoto A."/>
            <person name="Ishii H."/>
            <person name="Satoh N."/>
            <person name="Nishiyama T."/>
            <person name="Hasebe M."/>
            <person name="Maruyama T."/>
            <person name="Minagawa J."/>
            <person name="Obokata J."/>
            <person name="Shigenobu S."/>
        </authorList>
    </citation>
    <scope>NUCLEOTIDE SEQUENCE [LARGE SCALE GENOMIC DNA]</scope>
</reference>
<sequence length="120" mass="13086">MASGANADATRASMDDSRGMKQISCPKNYVNNNKTSDEEGYVKLCVSSLFNTANLIIIAAASQVTRSMLTMTFSISLFFRLAVAIYRLNILSLIAINNGLSLAVRVKRGENFLNISTEAR</sequence>
<protein>
    <recommendedName>
        <fullName evidence="4">7TM GPCR serpentine receptor class x (Srx) domain-containing protein</fullName>
    </recommendedName>
</protein>
<feature type="transmembrane region" description="Helical" evidence="1">
    <location>
        <begin position="73"/>
        <end position="96"/>
    </location>
</feature>